<sequence length="357" mass="39744">MPPRFCQIFALPSCLHLDILSLCILRSGPTMASSASSIVVPYFSDTCHPNPFFRPGDVTFLASGNAVIDLTRGSSPTPSSRAHSEESEQDERPYVVVAPPDHLERGLSHVLSCVLKINNSEALVTVLGYMLSGMRPDGSFADYRNLWMRRDDGMDQLWPYFHTHLIRRIVNCAGLILTALNDYIADERGFTPQTIPFTCPITALTESVIPFPVIVGCATGAGSEPMEYRTQEGIEGHITDILETYRYGLATYCKIAAVARRLGMKSVCNPGAGLGIAKADYLSRLGPIDEEFDRREAWIDRIRVVFNSDYRQRADNACARLITPQVVSTFITYSYSYLFHTLPSLTLVRYLDSRTLP</sequence>
<accession>A0A8H7D0Q1</accession>
<feature type="region of interest" description="Disordered" evidence="1">
    <location>
        <begin position="71"/>
        <end position="92"/>
    </location>
</feature>
<evidence type="ECO:0000313" key="4">
    <source>
        <dbReference type="Proteomes" id="UP000623467"/>
    </source>
</evidence>
<dbReference type="EMBL" id="JACAZH010000010">
    <property type="protein sequence ID" value="KAF7357250.1"/>
    <property type="molecule type" value="Genomic_DNA"/>
</dbReference>
<feature type="signal peptide" evidence="2">
    <location>
        <begin position="1"/>
        <end position="21"/>
    </location>
</feature>
<dbReference type="AlphaFoldDB" id="A0A8H7D0Q1"/>
<protein>
    <submittedName>
        <fullName evidence="3">Uncharacterized protein</fullName>
    </submittedName>
</protein>
<comment type="caution">
    <text evidence="3">The sequence shown here is derived from an EMBL/GenBank/DDBJ whole genome shotgun (WGS) entry which is preliminary data.</text>
</comment>
<evidence type="ECO:0000256" key="2">
    <source>
        <dbReference type="SAM" id="SignalP"/>
    </source>
</evidence>
<feature type="chain" id="PRO_5034900227" evidence="2">
    <location>
        <begin position="22"/>
        <end position="357"/>
    </location>
</feature>
<evidence type="ECO:0000313" key="3">
    <source>
        <dbReference type="EMBL" id="KAF7357250.1"/>
    </source>
</evidence>
<organism evidence="3 4">
    <name type="scientific">Mycena sanguinolenta</name>
    <dbReference type="NCBI Taxonomy" id="230812"/>
    <lineage>
        <taxon>Eukaryota</taxon>
        <taxon>Fungi</taxon>
        <taxon>Dikarya</taxon>
        <taxon>Basidiomycota</taxon>
        <taxon>Agaricomycotina</taxon>
        <taxon>Agaricomycetes</taxon>
        <taxon>Agaricomycetidae</taxon>
        <taxon>Agaricales</taxon>
        <taxon>Marasmiineae</taxon>
        <taxon>Mycenaceae</taxon>
        <taxon>Mycena</taxon>
    </lineage>
</organism>
<dbReference type="Proteomes" id="UP000623467">
    <property type="component" value="Unassembled WGS sequence"/>
</dbReference>
<evidence type="ECO:0000256" key="1">
    <source>
        <dbReference type="SAM" id="MobiDB-lite"/>
    </source>
</evidence>
<proteinExistence type="predicted"/>
<keyword evidence="2" id="KW-0732">Signal</keyword>
<dbReference type="OrthoDB" id="2872357at2759"/>
<feature type="compositionally biased region" description="Polar residues" evidence="1">
    <location>
        <begin position="72"/>
        <end position="81"/>
    </location>
</feature>
<keyword evidence="4" id="KW-1185">Reference proteome</keyword>
<feature type="compositionally biased region" description="Basic and acidic residues" evidence="1">
    <location>
        <begin position="82"/>
        <end position="92"/>
    </location>
</feature>
<name>A0A8H7D0Q1_9AGAR</name>
<reference evidence="3" key="1">
    <citation type="submission" date="2020-05" db="EMBL/GenBank/DDBJ databases">
        <title>Mycena genomes resolve the evolution of fungal bioluminescence.</title>
        <authorList>
            <person name="Tsai I.J."/>
        </authorList>
    </citation>
    <scope>NUCLEOTIDE SEQUENCE</scope>
    <source>
        <strain evidence="3">160909Yilan</strain>
    </source>
</reference>
<gene>
    <name evidence="3" type="ORF">MSAN_01320200</name>
</gene>